<feature type="transmembrane region" description="Helical" evidence="1">
    <location>
        <begin position="58"/>
        <end position="78"/>
    </location>
</feature>
<keyword evidence="1" id="KW-0812">Transmembrane</keyword>
<evidence type="ECO:0000313" key="2">
    <source>
        <dbReference type="EMBL" id="SVC30188.1"/>
    </source>
</evidence>
<dbReference type="EMBL" id="UINC01083972">
    <property type="protein sequence ID" value="SVC30188.1"/>
    <property type="molecule type" value="Genomic_DNA"/>
</dbReference>
<feature type="non-terminal residue" evidence="2">
    <location>
        <position position="106"/>
    </location>
</feature>
<organism evidence="2">
    <name type="scientific">marine metagenome</name>
    <dbReference type="NCBI Taxonomy" id="408172"/>
    <lineage>
        <taxon>unclassified sequences</taxon>
        <taxon>metagenomes</taxon>
        <taxon>ecological metagenomes</taxon>
    </lineage>
</organism>
<reference evidence="2" key="1">
    <citation type="submission" date="2018-05" db="EMBL/GenBank/DDBJ databases">
        <authorList>
            <person name="Lanie J.A."/>
            <person name="Ng W.-L."/>
            <person name="Kazmierczak K.M."/>
            <person name="Andrzejewski T.M."/>
            <person name="Davidsen T.M."/>
            <person name="Wayne K.J."/>
            <person name="Tettelin H."/>
            <person name="Glass J.I."/>
            <person name="Rusch D."/>
            <person name="Podicherti R."/>
            <person name="Tsui H.-C.T."/>
            <person name="Winkler M.E."/>
        </authorList>
    </citation>
    <scope>NUCLEOTIDE SEQUENCE</scope>
</reference>
<name>A0A382KZT6_9ZZZZ</name>
<proteinExistence type="predicted"/>
<evidence type="ECO:0000256" key="1">
    <source>
        <dbReference type="SAM" id="Phobius"/>
    </source>
</evidence>
<keyword evidence="1" id="KW-1133">Transmembrane helix</keyword>
<gene>
    <name evidence="2" type="ORF">METZ01_LOCUS283042</name>
</gene>
<protein>
    <submittedName>
        <fullName evidence="2">Uncharacterized protein</fullName>
    </submittedName>
</protein>
<accession>A0A382KZT6</accession>
<feature type="transmembrane region" description="Helical" evidence="1">
    <location>
        <begin position="17"/>
        <end position="38"/>
    </location>
</feature>
<sequence length="106" mass="11221">MSGHYPEFTEGRLRSGLHLLVVAVLALSFGILAVPYGGAASSTLPTSASALLGFNNTLSYALYIPLLAAVAWILSTFIRWPEGGVFAVPEVLLPFPTKRAWGVFAG</sequence>
<keyword evidence="1" id="KW-0472">Membrane</keyword>
<dbReference type="AlphaFoldDB" id="A0A382KZT6"/>